<evidence type="ECO:0000313" key="8">
    <source>
        <dbReference type="EMBL" id="QGR19022.1"/>
    </source>
</evidence>
<feature type="domain" description="Core-binding (CB)" evidence="7">
    <location>
        <begin position="10"/>
        <end position="104"/>
    </location>
</feature>
<dbReference type="InterPro" id="IPR010998">
    <property type="entry name" value="Integrase_recombinase_N"/>
</dbReference>
<dbReference type="EMBL" id="CP045483">
    <property type="protein sequence ID" value="QGR19022.1"/>
    <property type="molecule type" value="Genomic_DNA"/>
</dbReference>
<evidence type="ECO:0000256" key="2">
    <source>
        <dbReference type="ARBA" id="ARBA00022908"/>
    </source>
</evidence>
<evidence type="ECO:0000256" key="3">
    <source>
        <dbReference type="ARBA" id="ARBA00023125"/>
    </source>
</evidence>
<name>A0A650CMY0_9CREN</name>
<dbReference type="HAMAP" id="MF_02055">
    <property type="entry name" value="Recomb_XerA"/>
    <property type="match status" value="1"/>
</dbReference>
<dbReference type="KEGG" id="sazo:D1868_02855"/>
<evidence type="ECO:0000256" key="4">
    <source>
        <dbReference type="ARBA" id="ARBA00023172"/>
    </source>
</evidence>
<dbReference type="InterPro" id="IPR013762">
    <property type="entry name" value="Integrase-like_cat_sf"/>
</dbReference>
<dbReference type="GO" id="GO:0003677">
    <property type="term" value="F:DNA binding"/>
    <property type="evidence" value="ECO:0007669"/>
    <property type="project" value="UniProtKB-UniRule"/>
</dbReference>
<feature type="active site" evidence="5">
    <location>
        <position position="177"/>
    </location>
</feature>
<dbReference type="Proteomes" id="UP000423396">
    <property type="component" value="Chromosome"/>
</dbReference>
<comment type="similarity">
    <text evidence="5">Belongs to the 'phage' integrase family. XerA subfamily.</text>
</comment>
<gene>
    <name evidence="5" type="primary">xerA</name>
    <name evidence="8" type="ORF">D1868_02855</name>
</gene>
<dbReference type="PROSITE" id="PS51898">
    <property type="entry name" value="TYR_RECOMBINASE"/>
    <property type="match status" value="1"/>
</dbReference>
<accession>A0A650CMY0</accession>
<dbReference type="AlphaFoldDB" id="A0A650CMY0"/>
<dbReference type="InterPro" id="IPR011010">
    <property type="entry name" value="DNA_brk_join_enz"/>
</dbReference>
<dbReference type="InterPro" id="IPR033686">
    <property type="entry name" value="XerA"/>
</dbReference>
<dbReference type="InterPro" id="IPR002104">
    <property type="entry name" value="Integrase_catalytic"/>
</dbReference>
<feature type="active site" evidence="5">
    <location>
        <position position="238"/>
    </location>
</feature>
<comment type="subcellular location">
    <subcellularLocation>
        <location evidence="5">Cytoplasm</location>
    </subcellularLocation>
</comment>
<evidence type="ECO:0000256" key="1">
    <source>
        <dbReference type="ARBA" id="ARBA00022490"/>
    </source>
</evidence>
<evidence type="ECO:0000259" key="7">
    <source>
        <dbReference type="PROSITE" id="PS51900"/>
    </source>
</evidence>
<feature type="active site" description="O-(3'-phospho-DNA)-tyrosine intermediate" evidence="5">
    <location>
        <position position="270"/>
    </location>
</feature>
<dbReference type="Gene3D" id="1.10.443.10">
    <property type="entry name" value="Intergrase catalytic core"/>
    <property type="match status" value="1"/>
</dbReference>
<dbReference type="Gene3D" id="1.10.150.130">
    <property type="match status" value="1"/>
</dbReference>
<dbReference type="CDD" id="cd00796">
    <property type="entry name" value="INT_Rci_Hp1_C"/>
    <property type="match status" value="1"/>
</dbReference>
<evidence type="ECO:0000256" key="5">
    <source>
        <dbReference type="HAMAP-Rule" id="MF_02055"/>
    </source>
</evidence>
<dbReference type="NCBIfam" id="NF040815">
    <property type="entry name" value="recomb_XerA_Arch"/>
    <property type="match status" value="1"/>
</dbReference>
<dbReference type="GeneID" id="42797977"/>
<keyword evidence="9" id="KW-1185">Reference proteome</keyword>
<feature type="active site" evidence="5">
    <location>
        <position position="261"/>
    </location>
</feature>
<reference evidence="8 9" key="1">
    <citation type="submission" date="2019-10" db="EMBL/GenBank/DDBJ databases">
        <title>Genome Sequences from Six Type Strain Members of the Archaeal Family Sulfolobaceae: Acidianus ambivalens, Acidianus infernus, Metallosphaera prunae, Stygiolobus azoricus, Sulfolobus metallicus, and Sulfurisphaera ohwakuensis.</title>
        <authorList>
            <person name="Counts J.A."/>
            <person name="Kelly R.M."/>
        </authorList>
    </citation>
    <scope>NUCLEOTIDE SEQUENCE [LARGE SCALE GENOMIC DNA]</scope>
    <source>
        <strain evidence="8 9">FC6</strain>
    </source>
</reference>
<dbReference type="RefSeq" id="WP_156005352.1">
    <property type="nucleotide sequence ID" value="NZ_CP045483.1"/>
</dbReference>
<dbReference type="Pfam" id="PF00589">
    <property type="entry name" value="Phage_integrase"/>
    <property type="match status" value="1"/>
</dbReference>
<dbReference type="InterPro" id="IPR044068">
    <property type="entry name" value="CB"/>
</dbReference>
<dbReference type="OrthoDB" id="142231at2157"/>
<evidence type="ECO:0000313" key="9">
    <source>
        <dbReference type="Proteomes" id="UP000423396"/>
    </source>
</evidence>
<protein>
    <recommendedName>
        <fullName evidence="5">Tyrosine recombinase XerA</fullName>
    </recommendedName>
</protein>
<keyword evidence="4 5" id="KW-0233">DNA recombination</keyword>
<dbReference type="InterPro" id="IPR050090">
    <property type="entry name" value="Tyrosine_recombinase_XerCD"/>
</dbReference>
<feature type="domain" description="Tyr recombinase" evidence="6">
    <location>
        <begin position="117"/>
        <end position="283"/>
    </location>
</feature>
<sequence>MKLQLGTADPYTQDPLNDFINALTISGATENTIRIYSIAIKDFLDYVRKDPREVTVSDVNNWIMNILRRDTRDKNNDVNDKRRKKTVTARLYTIAVIRFLKWLGKDVRPTIPRARRREVRALTEEQVNVLMNSLRKTRDKLIVSLLLDTGLRAKELLSVTVSDINLNNRSIIVRNTKNGEARVVFFTEKTAKLLSAYLQRNNLKPEDKLFKITYHALYRKLKRIGKKLGIDLRPHVLRHTFATNAIRKGVQLPIVQRLLGHKDIRTTQIYTHLVNEDVEQIYKKILG</sequence>
<proteinExistence type="inferred from homology"/>
<dbReference type="SUPFAM" id="SSF56349">
    <property type="entry name" value="DNA breaking-rejoining enzymes"/>
    <property type="match status" value="1"/>
</dbReference>
<evidence type="ECO:0000259" key="6">
    <source>
        <dbReference type="PROSITE" id="PS51898"/>
    </source>
</evidence>
<dbReference type="PANTHER" id="PTHR30349:SF41">
    <property type="entry name" value="INTEGRASE_RECOMBINASE PROTEIN MJ0367-RELATED"/>
    <property type="match status" value="1"/>
</dbReference>
<dbReference type="GO" id="GO:0005737">
    <property type="term" value="C:cytoplasm"/>
    <property type="evidence" value="ECO:0007669"/>
    <property type="project" value="UniProtKB-SubCell"/>
</dbReference>
<dbReference type="PANTHER" id="PTHR30349">
    <property type="entry name" value="PHAGE INTEGRASE-RELATED"/>
    <property type="match status" value="1"/>
</dbReference>
<keyword evidence="1 5" id="KW-0963">Cytoplasm</keyword>
<keyword evidence="2 5" id="KW-0229">DNA integration</keyword>
<keyword evidence="3 5" id="KW-0238">DNA-binding</keyword>
<organism evidence="8 9">
    <name type="scientific">Stygiolobus azoricus</name>
    <dbReference type="NCBI Taxonomy" id="41675"/>
    <lineage>
        <taxon>Archaea</taxon>
        <taxon>Thermoproteota</taxon>
        <taxon>Thermoprotei</taxon>
        <taxon>Sulfolobales</taxon>
        <taxon>Sulfolobaceae</taxon>
        <taxon>Stygiolobus</taxon>
    </lineage>
</organism>
<feature type="active site" evidence="5">
    <location>
        <position position="152"/>
    </location>
</feature>
<dbReference type="GO" id="GO:0006313">
    <property type="term" value="P:DNA transposition"/>
    <property type="evidence" value="ECO:0007669"/>
    <property type="project" value="UniProtKB-UniRule"/>
</dbReference>
<dbReference type="GO" id="GO:0009037">
    <property type="term" value="F:tyrosine-based site-specific recombinase activity"/>
    <property type="evidence" value="ECO:0007669"/>
    <property type="project" value="UniProtKB-UniRule"/>
</dbReference>
<feature type="active site" evidence="5">
    <location>
        <position position="235"/>
    </location>
</feature>
<dbReference type="PROSITE" id="PS51900">
    <property type="entry name" value="CB"/>
    <property type="match status" value="1"/>
</dbReference>
<comment type="function">
    <text evidence="5">Site-specific tyrosine recombinase, which acts by catalyzing the cutting and rejoining of the recombining DNA molecules.</text>
</comment>